<dbReference type="InterPro" id="IPR007391">
    <property type="entry name" value="Vancomycin_resist_VanW"/>
</dbReference>
<dbReference type="Pfam" id="PF12229">
    <property type="entry name" value="PG_binding_4"/>
    <property type="match status" value="1"/>
</dbReference>
<feature type="compositionally biased region" description="Low complexity" evidence="1">
    <location>
        <begin position="1"/>
        <end position="42"/>
    </location>
</feature>
<protein>
    <submittedName>
        <fullName evidence="4">Vanomycin resistance protein VanB</fullName>
    </submittedName>
</protein>
<comment type="caution">
    <text evidence="4">The sequence shown here is derived from an EMBL/GenBank/DDBJ whole genome shotgun (WGS) entry which is preliminary data.</text>
</comment>
<dbReference type="PANTHER" id="PTHR35788:SF1">
    <property type="entry name" value="EXPORTED PROTEIN"/>
    <property type="match status" value="1"/>
</dbReference>
<evidence type="ECO:0000256" key="1">
    <source>
        <dbReference type="SAM" id="MobiDB-lite"/>
    </source>
</evidence>
<evidence type="ECO:0000259" key="3">
    <source>
        <dbReference type="Pfam" id="PF12229"/>
    </source>
</evidence>
<organism evidence="4 5">
    <name type="scientific">Cellulomonas septica</name>
    <dbReference type="NCBI Taxonomy" id="285080"/>
    <lineage>
        <taxon>Bacteria</taxon>
        <taxon>Bacillati</taxon>
        <taxon>Actinomycetota</taxon>
        <taxon>Actinomycetes</taxon>
        <taxon>Micrococcales</taxon>
        <taxon>Cellulomonadaceae</taxon>
        <taxon>Cellulomonas</taxon>
    </lineage>
</organism>
<keyword evidence="2" id="KW-1133">Transmembrane helix</keyword>
<proteinExistence type="predicted"/>
<dbReference type="EMBL" id="JAAXOY010000636">
    <property type="protein sequence ID" value="NKY41256.1"/>
    <property type="molecule type" value="Genomic_DNA"/>
</dbReference>
<evidence type="ECO:0000313" key="4">
    <source>
        <dbReference type="EMBL" id="NKY41256.1"/>
    </source>
</evidence>
<dbReference type="Proteomes" id="UP000777774">
    <property type="component" value="Unassembled WGS sequence"/>
</dbReference>
<dbReference type="RefSeq" id="WP_168680507.1">
    <property type="nucleotide sequence ID" value="NZ_JAAXOY010000636.1"/>
</dbReference>
<dbReference type="Pfam" id="PF04294">
    <property type="entry name" value="VanW"/>
    <property type="match status" value="1"/>
</dbReference>
<dbReference type="InterPro" id="IPR022029">
    <property type="entry name" value="YoaR-like_PG-bd"/>
</dbReference>
<dbReference type="PANTHER" id="PTHR35788">
    <property type="entry name" value="EXPORTED PROTEIN-RELATED"/>
    <property type="match status" value="1"/>
</dbReference>
<evidence type="ECO:0000313" key="5">
    <source>
        <dbReference type="Proteomes" id="UP000777774"/>
    </source>
</evidence>
<sequence>TATAGAATAGSATSGAGPAGAATTGAGPAAVAAPGGAFAPVGSRGPDPLAPRIASGPVPQDEDDRAESPLDVFEPDDGRRRWVRPVLVIAGILVVLGGLYVGASFALADRVPRGATVAGVDVGGLSSQEAVARLQESLADAATQPVPVEAQDVQATVDPATAGLVFDPQATVDRMTGVDLADPLRLWDQIVGVGARQPVTQVDDAALSAALENLGSSLVLAPVDGTIVFADGTANATQAADGWELDVEGATQVLHEGWLDAARPLALPTTTVEPAITQEKTDAALEVAQKVASGPVSVTVGDRSTTLEPAVVTANASFVPVDGELVLQMNGEALSAAVLEDLPDLLTASEDAHFDLSSGAPVIVPGTPGTTLDPASLATAVADAAVASARSATVELVQADPAESTAELEALGIKEIVSEFSTPLTSEPRRTQNIANGASKISGTLIRPDETFSLTDALGPVDAAHGFVQAGAIVSGEHVDAWGGGLSQISTTTYNAAHFAGFEDIEHKPHSEWFARYPEGREATIFTGTLDMRWKNNTPYGALVQSWVEGGRVYVRIWGTKYWTVESTTSPRSGVVSPTTVYSQSATCEPQSAGNPGFSVTVTRKLYLNGELKDTDTNSWRYKPQNKIVCGAPPSATPPASP</sequence>
<feature type="non-terminal residue" evidence="4">
    <location>
        <position position="1"/>
    </location>
</feature>
<accession>A0ABX1K6Q8</accession>
<feature type="region of interest" description="Disordered" evidence="1">
    <location>
        <begin position="1"/>
        <end position="76"/>
    </location>
</feature>
<keyword evidence="5" id="KW-1185">Reference proteome</keyword>
<gene>
    <name evidence="4" type="ORF">HGA02_17540</name>
</gene>
<reference evidence="4 5" key="1">
    <citation type="submission" date="2020-04" db="EMBL/GenBank/DDBJ databases">
        <title>MicrobeNet Type strains.</title>
        <authorList>
            <person name="Nicholson A.C."/>
        </authorList>
    </citation>
    <scope>NUCLEOTIDE SEQUENCE [LARGE SCALE GENOMIC DNA]</scope>
    <source>
        <strain evidence="4 5">ATCC BAA-787</strain>
    </source>
</reference>
<feature type="domain" description="YoaR-like putative peptidoglycan binding" evidence="3">
    <location>
        <begin position="298"/>
        <end position="387"/>
    </location>
</feature>
<keyword evidence="2" id="KW-0472">Membrane</keyword>
<feature type="transmembrane region" description="Helical" evidence="2">
    <location>
        <begin position="86"/>
        <end position="108"/>
    </location>
</feature>
<keyword evidence="2" id="KW-0812">Transmembrane</keyword>
<evidence type="ECO:0000256" key="2">
    <source>
        <dbReference type="SAM" id="Phobius"/>
    </source>
</evidence>
<name>A0ABX1K6Q8_9CELL</name>
<dbReference type="InterPro" id="IPR052913">
    <property type="entry name" value="Glycopeptide_resist_protein"/>
</dbReference>